<comment type="caution">
    <text evidence="2">The sequence shown here is derived from an EMBL/GenBank/DDBJ whole genome shotgun (WGS) entry which is preliminary data.</text>
</comment>
<name>A0ABD0RF33_CIRMR</name>
<dbReference type="AlphaFoldDB" id="A0ABD0RF33"/>
<feature type="non-terminal residue" evidence="2">
    <location>
        <position position="1"/>
    </location>
</feature>
<sequence length="176" mass="20227">FLHCIPQSFSRHIARNNVLTRFRIRRVFTNFVKTFQQHTVGMGKLGSQEVVYKYISTLERLAPNFGVEAFPVFSLDLRPDGDGSGSYLIASRTQTPSEETSVWINRHMVEEEISTTVELYSEILPTFQGNDYIHDQNREAQSLDEQETAWNTFCDFPEISLISIQGINVCISRQDN</sequence>
<accession>A0ABD0RF33</accession>
<evidence type="ECO:0000313" key="2">
    <source>
        <dbReference type="EMBL" id="KAL0197138.1"/>
    </source>
</evidence>
<organism evidence="2 3">
    <name type="scientific">Cirrhinus mrigala</name>
    <name type="common">Mrigala</name>
    <dbReference type="NCBI Taxonomy" id="683832"/>
    <lineage>
        <taxon>Eukaryota</taxon>
        <taxon>Metazoa</taxon>
        <taxon>Chordata</taxon>
        <taxon>Craniata</taxon>
        <taxon>Vertebrata</taxon>
        <taxon>Euteleostomi</taxon>
        <taxon>Actinopterygii</taxon>
        <taxon>Neopterygii</taxon>
        <taxon>Teleostei</taxon>
        <taxon>Ostariophysi</taxon>
        <taxon>Cypriniformes</taxon>
        <taxon>Cyprinidae</taxon>
        <taxon>Labeoninae</taxon>
        <taxon>Labeonini</taxon>
        <taxon>Cirrhinus</taxon>
    </lineage>
</organism>
<dbReference type="InterPro" id="IPR051286">
    <property type="entry name" value="JAK"/>
</dbReference>
<dbReference type="InterPro" id="IPR041381">
    <property type="entry name" value="JAK1-3/TYK2_PHL_dom"/>
</dbReference>
<dbReference type="PROSITE" id="PS50057">
    <property type="entry name" value="FERM_3"/>
    <property type="match status" value="1"/>
</dbReference>
<dbReference type="Pfam" id="PF18377">
    <property type="entry name" value="FERM_F2"/>
    <property type="match status" value="1"/>
</dbReference>
<proteinExistence type="predicted"/>
<dbReference type="Pfam" id="PF17887">
    <property type="entry name" value="Jak1_Phl"/>
    <property type="match status" value="1"/>
</dbReference>
<evidence type="ECO:0000313" key="3">
    <source>
        <dbReference type="Proteomes" id="UP001529510"/>
    </source>
</evidence>
<feature type="domain" description="FERM" evidence="1">
    <location>
        <begin position="1"/>
        <end position="176"/>
    </location>
</feature>
<protein>
    <recommendedName>
        <fullName evidence="1">FERM domain-containing protein</fullName>
    </recommendedName>
</protein>
<dbReference type="PANTHER" id="PTHR45807">
    <property type="entry name" value="TYROSINE-PROTEIN KINASE HOPSCOTCH"/>
    <property type="match status" value="1"/>
</dbReference>
<dbReference type="InterPro" id="IPR041046">
    <property type="entry name" value="FERM_F2"/>
</dbReference>
<dbReference type="PANTHER" id="PTHR45807:SF6">
    <property type="entry name" value="NON-RECEPTOR TYROSINE-PROTEIN KINASE TYK2"/>
    <property type="match status" value="1"/>
</dbReference>
<feature type="non-terminal residue" evidence="2">
    <location>
        <position position="176"/>
    </location>
</feature>
<evidence type="ECO:0000259" key="1">
    <source>
        <dbReference type="PROSITE" id="PS50057"/>
    </source>
</evidence>
<dbReference type="Proteomes" id="UP001529510">
    <property type="component" value="Unassembled WGS sequence"/>
</dbReference>
<reference evidence="2 3" key="1">
    <citation type="submission" date="2024-05" db="EMBL/GenBank/DDBJ databases">
        <title>Genome sequencing and assembly of Indian major carp, Cirrhinus mrigala (Hamilton, 1822).</title>
        <authorList>
            <person name="Mohindra V."/>
            <person name="Chowdhury L.M."/>
            <person name="Lal K."/>
            <person name="Jena J.K."/>
        </authorList>
    </citation>
    <scope>NUCLEOTIDE SEQUENCE [LARGE SCALE GENOMIC DNA]</scope>
    <source>
        <strain evidence="2">CM1030</strain>
        <tissue evidence="2">Blood</tissue>
    </source>
</reference>
<dbReference type="InterPro" id="IPR000299">
    <property type="entry name" value="FERM_domain"/>
</dbReference>
<keyword evidence="3" id="KW-1185">Reference proteome</keyword>
<dbReference type="EMBL" id="JAMKFB020000003">
    <property type="protein sequence ID" value="KAL0197138.1"/>
    <property type="molecule type" value="Genomic_DNA"/>
</dbReference>
<gene>
    <name evidence="2" type="ORF">M9458_005678</name>
</gene>